<dbReference type="EMBL" id="FOXH01000007">
    <property type="protein sequence ID" value="SFP90529.1"/>
    <property type="molecule type" value="Genomic_DNA"/>
</dbReference>
<dbReference type="Proteomes" id="UP000199306">
    <property type="component" value="Unassembled WGS sequence"/>
</dbReference>
<sequence>MISATIGFCNRSLSDAINNIWQFFRGIFRLSHNKEDSLTGLERLQASPMYQILENYFTDNSPENTELLEYIEQIMDLNPEKIYFVRCNDEKGSSAIVLQLSEYHLLVLPKVYYLHGKVTETGAVRILDFFNIVKMFSKSFIIPTEGLCLDMDDFHALFQGTIYSSKFKSFQNGKYWHKHFLDYQHRWHSTEYYKRHYGIGFVEAQQVVLQTVRNI</sequence>
<accession>A0A1I5U5G4</accession>
<organism evidence="1 2">
    <name type="scientific">Pseudarcicella hirudinis</name>
    <dbReference type="NCBI Taxonomy" id="1079859"/>
    <lineage>
        <taxon>Bacteria</taxon>
        <taxon>Pseudomonadati</taxon>
        <taxon>Bacteroidota</taxon>
        <taxon>Cytophagia</taxon>
        <taxon>Cytophagales</taxon>
        <taxon>Flectobacillaceae</taxon>
        <taxon>Pseudarcicella</taxon>
    </lineage>
</organism>
<evidence type="ECO:0000313" key="2">
    <source>
        <dbReference type="Proteomes" id="UP000199306"/>
    </source>
</evidence>
<evidence type="ECO:0000313" key="1">
    <source>
        <dbReference type="EMBL" id="SFP90529.1"/>
    </source>
</evidence>
<name>A0A1I5U5G4_9BACT</name>
<dbReference type="STRING" id="1079859.SAMN04515674_1074"/>
<keyword evidence="2" id="KW-1185">Reference proteome</keyword>
<gene>
    <name evidence="1" type="ORF">SAMN04515674_1074</name>
</gene>
<protein>
    <submittedName>
        <fullName evidence="1">Uncharacterized protein</fullName>
    </submittedName>
</protein>
<reference evidence="1 2" key="1">
    <citation type="submission" date="2016-10" db="EMBL/GenBank/DDBJ databases">
        <authorList>
            <person name="de Groot N.N."/>
        </authorList>
    </citation>
    <scope>NUCLEOTIDE SEQUENCE [LARGE SCALE GENOMIC DNA]</scope>
    <source>
        <strain evidence="2">E92,LMG 26720,CCM 7988</strain>
    </source>
</reference>
<dbReference type="AlphaFoldDB" id="A0A1I5U5G4"/>
<proteinExistence type="predicted"/>